<keyword evidence="2" id="KW-0408">Iron</keyword>
<dbReference type="PANTHER" id="PTHR43034:SF2">
    <property type="entry name" value="ION-TRANSLOCATING OXIDOREDUCTASE COMPLEX SUBUNIT C"/>
    <property type="match status" value="1"/>
</dbReference>
<accession>A0A921DS00</accession>
<dbReference type="AlphaFoldDB" id="A0A921DS00"/>
<dbReference type="Proteomes" id="UP000698963">
    <property type="component" value="Unassembled WGS sequence"/>
</dbReference>
<keyword evidence="3" id="KW-0411">Iron-sulfur</keyword>
<reference evidence="5" key="2">
    <citation type="submission" date="2021-09" db="EMBL/GenBank/DDBJ databases">
        <authorList>
            <person name="Gilroy R."/>
        </authorList>
    </citation>
    <scope>NUCLEOTIDE SEQUENCE</scope>
    <source>
        <strain evidence="5">ChiGjej2B2-19336</strain>
    </source>
</reference>
<dbReference type="InterPro" id="IPR017900">
    <property type="entry name" value="4Fe4S_Fe_S_CS"/>
</dbReference>
<evidence type="ECO:0000256" key="1">
    <source>
        <dbReference type="ARBA" id="ARBA00022723"/>
    </source>
</evidence>
<dbReference type="RefSeq" id="WP_304123352.1">
    <property type="nucleotide sequence ID" value="NZ_DYZA01000210.1"/>
</dbReference>
<dbReference type="Pfam" id="PF13534">
    <property type="entry name" value="Fer4_17"/>
    <property type="match status" value="1"/>
</dbReference>
<dbReference type="PANTHER" id="PTHR43034">
    <property type="entry name" value="ION-TRANSLOCATING OXIDOREDUCTASE COMPLEX SUBUNIT C"/>
    <property type="match status" value="1"/>
</dbReference>
<organism evidence="5 6">
    <name type="scientific">Mailhella massiliensis</name>
    <dbReference type="NCBI Taxonomy" id="1903261"/>
    <lineage>
        <taxon>Bacteria</taxon>
        <taxon>Pseudomonadati</taxon>
        <taxon>Thermodesulfobacteriota</taxon>
        <taxon>Desulfovibrionia</taxon>
        <taxon>Desulfovibrionales</taxon>
        <taxon>Desulfovibrionaceae</taxon>
        <taxon>Mailhella</taxon>
    </lineage>
</organism>
<dbReference type="SUPFAM" id="SSF142019">
    <property type="entry name" value="Nqo1 FMN-binding domain-like"/>
    <property type="match status" value="1"/>
</dbReference>
<dbReference type="PROSITE" id="PS00198">
    <property type="entry name" value="4FE4S_FER_1"/>
    <property type="match status" value="1"/>
</dbReference>
<evidence type="ECO:0000313" key="6">
    <source>
        <dbReference type="Proteomes" id="UP000698963"/>
    </source>
</evidence>
<proteinExistence type="predicted"/>
<reference evidence="5" key="1">
    <citation type="journal article" date="2021" name="PeerJ">
        <title>Extensive microbial diversity within the chicken gut microbiome revealed by metagenomics and culture.</title>
        <authorList>
            <person name="Gilroy R."/>
            <person name="Ravi A."/>
            <person name="Getino M."/>
            <person name="Pursley I."/>
            <person name="Horton D.L."/>
            <person name="Alikhan N.F."/>
            <person name="Baker D."/>
            <person name="Gharbi K."/>
            <person name="Hall N."/>
            <person name="Watson M."/>
            <person name="Adriaenssens E.M."/>
            <person name="Foster-Nyarko E."/>
            <person name="Jarju S."/>
            <person name="Secka A."/>
            <person name="Antonio M."/>
            <person name="Oren A."/>
            <person name="Chaudhuri R.R."/>
            <person name="La Ragione R."/>
            <person name="Hildebrand F."/>
            <person name="Pallen M.J."/>
        </authorList>
    </citation>
    <scope>NUCLEOTIDE SEQUENCE</scope>
    <source>
        <strain evidence="5">ChiGjej2B2-19336</strain>
    </source>
</reference>
<dbReference type="GO" id="GO:0046872">
    <property type="term" value="F:metal ion binding"/>
    <property type="evidence" value="ECO:0007669"/>
    <property type="project" value="UniProtKB-KW"/>
</dbReference>
<gene>
    <name evidence="5" type="ORF">K8W16_10345</name>
</gene>
<feature type="domain" description="4Fe-4S ferredoxin-type" evidence="4">
    <location>
        <begin position="319"/>
        <end position="350"/>
    </location>
</feature>
<dbReference type="GO" id="GO:0051539">
    <property type="term" value="F:4 iron, 4 sulfur cluster binding"/>
    <property type="evidence" value="ECO:0007669"/>
    <property type="project" value="InterPro"/>
</dbReference>
<evidence type="ECO:0000256" key="3">
    <source>
        <dbReference type="ARBA" id="ARBA00023014"/>
    </source>
</evidence>
<dbReference type="GO" id="GO:0009055">
    <property type="term" value="F:electron transfer activity"/>
    <property type="evidence" value="ECO:0007669"/>
    <property type="project" value="InterPro"/>
</dbReference>
<evidence type="ECO:0000256" key="2">
    <source>
        <dbReference type="ARBA" id="ARBA00023004"/>
    </source>
</evidence>
<dbReference type="SUPFAM" id="SSF46548">
    <property type="entry name" value="alpha-helical ferredoxin"/>
    <property type="match status" value="1"/>
</dbReference>
<dbReference type="InterPro" id="IPR017896">
    <property type="entry name" value="4Fe4S_Fe-S-bd"/>
</dbReference>
<sequence>MKQYFHIINDPRFRLVYHEHRLFGDGPSPKKIRLNREGFTIVPGVKKKTMVYPGMLLAEHPSLEKGDLHAPIYGMITEINARSVFVEAVNLEEVEPGAFPAPMEPVDLLKEGTEGEELILAVKKLGVNTRSLGRRVKTLIVNGLNPEPGVRWAEPMLVEHAAEIRAGLELQRRFRRAEEIILAVPAGCKVKLSGVRTVEVDPMYPNSVNELLIKEVTGEENPPDVAAVGMHNVWSLGRVALTGLPLMETVITIGTAKDWGNYIVKNGSIVGELLEFTGISLKSGDTILRGGPLRGESLDRLDRSITKGAYGFFVVNAGEVPPIEGDSPCINCGACIQICPTRIDPRMLSRYAEFGRYDMSRKENFRLCVDCGLCGYVCIARRPVLQYIRLAVKKLEEEERLSRLTPIEPVAKG</sequence>
<evidence type="ECO:0000259" key="4">
    <source>
        <dbReference type="PROSITE" id="PS51379"/>
    </source>
</evidence>
<dbReference type="InterPro" id="IPR010208">
    <property type="entry name" value="Ion_transpt_RnfC/RsxC"/>
</dbReference>
<dbReference type="Gene3D" id="3.30.70.20">
    <property type="match status" value="1"/>
</dbReference>
<keyword evidence="1" id="KW-0479">Metal-binding</keyword>
<dbReference type="InterPro" id="IPR037225">
    <property type="entry name" value="Nuo51_FMN-bd_sf"/>
</dbReference>
<name>A0A921DS00_9BACT</name>
<evidence type="ECO:0000313" key="5">
    <source>
        <dbReference type="EMBL" id="HJD98029.1"/>
    </source>
</evidence>
<protein>
    <submittedName>
        <fullName evidence="5">4Fe-4S dicluster domain-containing protein</fullName>
    </submittedName>
</protein>
<dbReference type="GO" id="GO:0016020">
    <property type="term" value="C:membrane"/>
    <property type="evidence" value="ECO:0007669"/>
    <property type="project" value="InterPro"/>
</dbReference>
<dbReference type="EMBL" id="DYZA01000210">
    <property type="protein sequence ID" value="HJD98029.1"/>
    <property type="molecule type" value="Genomic_DNA"/>
</dbReference>
<comment type="caution">
    <text evidence="5">The sequence shown here is derived from an EMBL/GenBank/DDBJ whole genome shotgun (WGS) entry which is preliminary data.</text>
</comment>
<dbReference type="PROSITE" id="PS51379">
    <property type="entry name" value="4FE4S_FER_2"/>
    <property type="match status" value="1"/>
</dbReference>